<dbReference type="Proteomes" id="UP000297975">
    <property type="component" value="Unassembled WGS sequence"/>
</dbReference>
<dbReference type="OrthoDB" id="9824533at2"/>
<dbReference type="AlphaFoldDB" id="A0A4Y8IBG1"/>
<protein>
    <recommendedName>
        <fullName evidence="3">VWA domain-containing protein</fullName>
    </recommendedName>
</protein>
<keyword evidence="2" id="KW-1185">Reference proteome</keyword>
<comment type="caution">
    <text evidence="1">The sequence shown here is derived from an EMBL/GenBank/DDBJ whole genome shotgun (WGS) entry which is preliminary data.</text>
</comment>
<evidence type="ECO:0008006" key="3">
    <source>
        <dbReference type="Google" id="ProtNLM"/>
    </source>
</evidence>
<name>A0A4Y8IBG1_9BACI</name>
<dbReference type="EMBL" id="SOPW01000029">
    <property type="protein sequence ID" value="TFB13170.1"/>
    <property type="molecule type" value="Genomic_DNA"/>
</dbReference>
<sequence length="199" mass="22968">MYDDGSLPIFYHGRHPQLIRAKNKVKNKSVNSPRTPITQETLTALFNSVQPRQKSVIIKKLNLNKTLTNHIGHQKNLADSLVYNHIEQPEYNHEINVLLIDASFSMSKSLSKALKIAENISSDIILYHDINLFHFSYKRESVECLGGTNYYLPLRRLSDLNKKFKVIHLTDGDTTINDKFKSTQLINQKNELTYEEIKV</sequence>
<evidence type="ECO:0000313" key="2">
    <source>
        <dbReference type="Proteomes" id="UP000297975"/>
    </source>
</evidence>
<reference evidence="1 2" key="1">
    <citation type="submission" date="2019-03" db="EMBL/GenBank/DDBJ databases">
        <authorList>
            <person name="He R.-H."/>
        </authorList>
    </citation>
    <scope>NUCLEOTIDE SEQUENCE [LARGE SCALE GENOMIC DNA]</scope>
    <source>
        <strain evidence="2">SH 714</strain>
    </source>
</reference>
<proteinExistence type="predicted"/>
<gene>
    <name evidence="1" type="ORF">E3U55_16595</name>
</gene>
<dbReference type="SUPFAM" id="SSF53300">
    <property type="entry name" value="vWA-like"/>
    <property type="match status" value="1"/>
</dbReference>
<organism evidence="1 2">
    <name type="scientific">Filobacillus milosensis</name>
    <dbReference type="NCBI Taxonomy" id="94137"/>
    <lineage>
        <taxon>Bacteria</taxon>
        <taxon>Bacillati</taxon>
        <taxon>Bacillota</taxon>
        <taxon>Bacilli</taxon>
        <taxon>Bacillales</taxon>
        <taxon>Bacillaceae</taxon>
        <taxon>Filobacillus</taxon>
    </lineage>
</organism>
<dbReference type="InterPro" id="IPR036465">
    <property type="entry name" value="vWFA_dom_sf"/>
</dbReference>
<accession>A0A4Y8IBG1</accession>
<dbReference type="RefSeq" id="WP_134341593.1">
    <property type="nucleotide sequence ID" value="NZ_SOPW01000029.1"/>
</dbReference>
<evidence type="ECO:0000313" key="1">
    <source>
        <dbReference type="EMBL" id="TFB13170.1"/>
    </source>
</evidence>